<name>A0A7U2QNE7_XANCI</name>
<evidence type="ECO:0000313" key="1">
    <source>
        <dbReference type="EMBL" id="MBD4337124.1"/>
    </source>
</evidence>
<proteinExistence type="predicted"/>
<dbReference type="GeneID" id="66913502"/>
<reference evidence="1" key="1">
    <citation type="submission" date="2020-01" db="EMBL/GenBank/DDBJ databases">
        <authorList>
            <person name="Richard D."/>
        </authorList>
    </citation>
    <scope>NUCLEOTIDE SEQUENCE</scope>
    <source>
        <strain evidence="1">JP541</strain>
    </source>
</reference>
<comment type="caution">
    <text evidence="1">The sequence shown here is derived from an EMBL/GenBank/DDBJ whole genome shotgun (WGS) entry which is preliminary data.</text>
</comment>
<dbReference type="Proteomes" id="UP000653002">
    <property type="component" value="Unassembled WGS sequence"/>
</dbReference>
<accession>A0A7U2QNE7</accession>
<dbReference type="AlphaFoldDB" id="A0A7U2QNE7"/>
<gene>
    <name evidence="1" type="ORF">GUH15_13855</name>
</gene>
<organism evidence="1 2">
    <name type="scientific">Xanthomonas citri pv. citri</name>
    <dbReference type="NCBI Taxonomy" id="611301"/>
    <lineage>
        <taxon>Bacteria</taxon>
        <taxon>Pseudomonadati</taxon>
        <taxon>Pseudomonadota</taxon>
        <taxon>Gammaproteobacteria</taxon>
        <taxon>Lysobacterales</taxon>
        <taxon>Lysobacteraceae</taxon>
        <taxon>Xanthomonas</taxon>
    </lineage>
</organism>
<dbReference type="EMBL" id="JAABFR010001117">
    <property type="protein sequence ID" value="MBD4337124.1"/>
    <property type="molecule type" value="Genomic_DNA"/>
</dbReference>
<evidence type="ECO:0000313" key="2">
    <source>
        <dbReference type="Proteomes" id="UP000653002"/>
    </source>
</evidence>
<sequence>MKYRQIQAAARVWSEAICHYVAAIHCGAAIVRPGPDDELMTAVFAGALGRIGQAA</sequence>
<dbReference type="RefSeq" id="WP_155400516.1">
    <property type="nucleotide sequence ID" value="NZ_CAVLHM010000022.1"/>
</dbReference>
<protein>
    <submittedName>
        <fullName evidence="1">Uncharacterized protein</fullName>
    </submittedName>
</protein>